<dbReference type="Proteomes" id="UP000327157">
    <property type="component" value="Chromosome 11"/>
</dbReference>
<protein>
    <submittedName>
        <fullName evidence="2">Uncharacterized protein</fullName>
    </submittedName>
</protein>
<gene>
    <name evidence="2" type="ORF">D8674_007211</name>
</gene>
<dbReference type="OrthoDB" id="1745749at2759"/>
<organism evidence="2 3">
    <name type="scientific">Pyrus ussuriensis x Pyrus communis</name>
    <dbReference type="NCBI Taxonomy" id="2448454"/>
    <lineage>
        <taxon>Eukaryota</taxon>
        <taxon>Viridiplantae</taxon>
        <taxon>Streptophyta</taxon>
        <taxon>Embryophyta</taxon>
        <taxon>Tracheophyta</taxon>
        <taxon>Spermatophyta</taxon>
        <taxon>Magnoliopsida</taxon>
        <taxon>eudicotyledons</taxon>
        <taxon>Gunneridae</taxon>
        <taxon>Pentapetalae</taxon>
        <taxon>rosids</taxon>
        <taxon>fabids</taxon>
        <taxon>Rosales</taxon>
        <taxon>Rosaceae</taxon>
        <taxon>Amygdaloideae</taxon>
        <taxon>Maleae</taxon>
        <taxon>Pyrus</taxon>
    </lineage>
</organism>
<keyword evidence="1" id="KW-0812">Transmembrane</keyword>
<comment type="caution">
    <text evidence="2">The sequence shown here is derived from an EMBL/GenBank/DDBJ whole genome shotgun (WGS) entry which is preliminary data.</text>
</comment>
<feature type="transmembrane region" description="Helical" evidence="1">
    <location>
        <begin position="131"/>
        <end position="153"/>
    </location>
</feature>
<feature type="transmembrane region" description="Helical" evidence="1">
    <location>
        <begin position="67"/>
        <end position="89"/>
    </location>
</feature>
<dbReference type="AlphaFoldDB" id="A0A5N5GA27"/>
<name>A0A5N5GA27_9ROSA</name>
<dbReference type="PANTHER" id="PTHR34741:SF2">
    <property type="entry name" value="VESICLE TRANSPORT PROTEIN"/>
    <property type="match status" value="1"/>
</dbReference>
<feature type="transmembrane region" description="Helical" evidence="1">
    <location>
        <begin position="101"/>
        <end position="119"/>
    </location>
</feature>
<accession>A0A5N5GA27</accession>
<feature type="transmembrane region" description="Helical" evidence="1">
    <location>
        <begin position="159"/>
        <end position="183"/>
    </location>
</feature>
<keyword evidence="1" id="KW-1133">Transmembrane helix</keyword>
<dbReference type="EMBL" id="SMOL01000559">
    <property type="protein sequence ID" value="KAB2607494.1"/>
    <property type="molecule type" value="Genomic_DNA"/>
</dbReference>
<keyword evidence="1" id="KW-0472">Membrane</keyword>
<proteinExistence type="predicted"/>
<evidence type="ECO:0000313" key="2">
    <source>
        <dbReference type="EMBL" id="KAB2607494.1"/>
    </source>
</evidence>
<sequence length="223" mass="24847">MSSVVNTAWDRYLKPFLVAVTVSPTQRLKLLIIGPIDRDRNSHHDLEAARQQVVDKRTNSKYDNNNLDWATIIVVFCLTTAIGIALLPFQGPSGQLHLPVIFYFLGLSVILAFTCILLSKFIHFNYCPGGITIAPIFHQFGLFFGVTAFFISISIPFPLWFKCAALSIYVVTFLLVVLCNLHFNKYYKIHGFKYPTPAIDPTAESCGGSASTIDDQACTNSMT</sequence>
<keyword evidence="3" id="KW-1185">Reference proteome</keyword>
<reference evidence="3" key="2">
    <citation type="submission" date="2019-10" db="EMBL/GenBank/DDBJ databases">
        <title>A de novo genome assembly of a pear dwarfing rootstock.</title>
        <authorList>
            <person name="Wang F."/>
            <person name="Wang J."/>
            <person name="Li S."/>
            <person name="Zhang Y."/>
            <person name="Fang M."/>
            <person name="Ma L."/>
            <person name="Zhao Y."/>
            <person name="Jiang S."/>
        </authorList>
    </citation>
    <scope>NUCLEOTIDE SEQUENCE [LARGE SCALE GENOMIC DNA]</scope>
</reference>
<evidence type="ECO:0000313" key="3">
    <source>
        <dbReference type="Proteomes" id="UP000327157"/>
    </source>
</evidence>
<dbReference type="PANTHER" id="PTHR34741">
    <property type="entry name" value="IMAP FAMILY MEMBER 1, PUTATIVE-RELATED"/>
    <property type="match status" value="1"/>
</dbReference>
<evidence type="ECO:0000256" key="1">
    <source>
        <dbReference type="SAM" id="Phobius"/>
    </source>
</evidence>
<reference evidence="2 3" key="1">
    <citation type="submission" date="2019-09" db="EMBL/GenBank/DDBJ databases">
        <authorList>
            <person name="Ou C."/>
        </authorList>
    </citation>
    <scope>NUCLEOTIDE SEQUENCE [LARGE SCALE GENOMIC DNA]</scope>
    <source>
        <strain evidence="2">S2</strain>
        <tissue evidence="2">Leaf</tissue>
    </source>
</reference>
<reference evidence="2 3" key="3">
    <citation type="submission" date="2019-11" db="EMBL/GenBank/DDBJ databases">
        <title>A de novo genome assembly of a pear dwarfing rootstock.</title>
        <authorList>
            <person name="Wang F."/>
            <person name="Wang J."/>
            <person name="Li S."/>
            <person name="Zhang Y."/>
            <person name="Fang M."/>
            <person name="Ma L."/>
            <person name="Zhao Y."/>
            <person name="Jiang S."/>
        </authorList>
    </citation>
    <scope>NUCLEOTIDE SEQUENCE [LARGE SCALE GENOMIC DNA]</scope>
    <source>
        <strain evidence="2">S2</strain>
        <tissue evidence="2">Leaf</tissue>
    </source>
</reference>